<feature type="domain" description="HTH crp-type" evidence="5">
    <location>
        <begin position="208"/>
        <end position="281"/>
    </location>
</feature>
<dbReference type="SMART" id="SM00419">
    <property type="entry name" value="HTH_CRP"/>
    <property type="match status" value="1"/>
</dbReference>
<dbReference type="PROSITE" id="PS00042">
    <property type="entry name" value="HTH_CRP_1"/>
    <property type="match status" value="1"/>
</dbReference>
<dbReference type="InterPro" id="IPR036390">
    <property type="entry name" value="WH_DNA-bd_sf"/>
</dbReference>
<dbReference type="InterPro" id="IPR000595">
    <property type="entry name" value="cNMP-bd_dom"/>
</dbReference>
<keyword evidence="1" id="KW-0805">Transcription regulation</keyword>
<protein>
    <submittedName>
        <fullName evidence="6">Crp/Fnr family transcriptional regulator</fullName>
    </submittedName>
</protein>
<keyword evidence="2" id="KW-0238">DNA-binding</keyword>
<name>A0A2A4X989_9GAMM</name>
<dbReference type="SUPFAM" id="SSF46785">
    <property type="entry name" value="Winged helix' DNA-binding domain"/>
    <property type="match status" value="1"/>
</dbReference>
<dbReference type="PANTHER" id="PTHR24567">
    <property type="entry name" value="CRP FAMILY TRANSCRIPTIONAL REGULATORY PROTEIN"/>
    <property type="match status" value="1"/>
</dbReference>
<dbReference type="InterPro" id="IPR018490">
    <property type="entry name" value="cNMP-bd_dom_sf"/>
</dbReference>
<dbReference type="InterPro" id="IPR050397">
    <property type="entry name" value="Env_Response_Regulators"/>
</dbReference>
<dbReference type="PANTHER" id="PTHR24567:SF75">
    <property type="entry name" value="FUMARATE AND NITRATE REDUCTION REGULATORY PROTEIN"/>
    <property type="match status" value="1"/>
</dbReference>
<dbReference type="NCBIfam" id="NF008365">
    <property type="entry name" value="PRK11161.1"/>
    <property type="match status" value="1"/>
</dbReference>
<evidence type="ECO:0000256" key="2">
    <source>
        <dbReference type="ARBA" id="ARBA00023125"/>
    </source>
</evidence>
<dbReference type="InterPro" id="IPR036388">
    <property type="entry name" value="WH-like_DNA-bd_sf"/>
</dbReference>
<dbReference type="Gene3D" id="2.60.120.10">
    <property type="entry name" value="Jelly Rolls"/>
    <property type="match status" value="1"/>
</dbReference>
<dbReference type="GO" id="GO:0005829">
    <property type="term" value="C:cytosol"/>
    <property type="evidence" value="ECO:0007669"/>
    <property type="project" value="TreeGrafter"/>
</dbReference>
<dbReference type="InterPro" id="IPR014710">
    <property type="entry name" value="RmlC-like_jellyroll"/>
</dbReference>
<dbReference type="CDD" id="cd00092">
    <property type="entry name" value="HTH_CRP"/>
    <property type="match status" value="1"/>
</dbReference>
<dbReference type="PRINTS" id="PR00034">
    <property type="entry name" value="HTHCRP"/>
</dbReference>
<organism evidence="6 7">
    <name type="scientific">SAR86 cluster bacterium</name>
    <dbReference type="NCBI Taxonomy" id="2030880"/>
    <lineage>
        <taxon>Bacteria</taxon>
        <taxon>Pseudomonadati</taxon>
        <taxon>Pseudomonadota</taxon>
        <taxon>Gammaproteobacteria</taxon>
        <taxon>SAR86 cluster</taxon>
    </lineage>
</organism>
<dbReference type="Proteomes" id="UP000218767">
    <property type="component" value="Unassembled WGS sequence"/>
</dbReference>
<dbReference type="InterPro" id="IPR012318">
    <property type="entry name" value="HTH_CRP"/>
</dbReference>
<dbReference type="Pfam" id="PF00027">
    <property type="entry name" value="cNMP_binding"/>
    <property type="match status" value="1"/>
</dbReference>
<proteinExistence type="predicted"/>
<evidence type="ECO:0000259" key="4">
    <source>
        <dbReference type="PROSITE" id="PS50042"/>
    </source>
</evidence>
<reference evidence="7" key="1">
    <citation type="submission" date="2017-08" db="EMBL/GenBank/DDBJ databases">
        <title>A dynamic microbial community with high functional redundancy inhabits the cold, oxic subseafloor aquifer.</title>
        <authorList>
            <person name="Tully B.J."/>
            <person name="Wheat C.G."/>
            <person name="Glazer B.T."/>
            <person name="Huber J.A."/>
        </authorList>
    </citation>
    <scope>NUCLEOTIDE SEQUENCE [LARGE SCALE GENOMIC DNA]</scope>
</reference>
<sequence length="290" mass="31998">MSQFWSANQTQTNSEGSRAILVANSVEKKSDIEAAKLATTGGKIPVRPSATVLKICPHNSAVSCASCRLSELCLPIALNKSEIHQLDAIVERNRPFKKGEHLYRQSDEFKSVYAVRSGSFKSYFLSDSGQGRVTGFYMPGEIIGMDGIASHKYANSTAALEHSSICEIPFSQLEKLSQELPSLQHHFFAIMGNEIAKDQQIHTLLSSYTAEERTASFLLGLSSRYARVSLSPTRFLLSMTRGDIGEYLGLTVETVSRIFTSLQKKGLISVNNREIELLNIENLREIISGS</sequence>
<dbReference type="CDD" id="cd00038">
    <property type="entry name" value="CAP_ED"/>
    <property type="match status" value="1"/>
</dbReference>
<dbReference type="Gene3D" id="1.10.10.10">
    <property type="entry name" value="Winged helix-like DNA-binding domain superfamily/Winged helix DNA-binding domain"/>
    <property type="match status" value="1"/>
</dbReference>
<dbReference type="AlphaFoldDB" id="A0A2A4X989"/>
<feature type="domain" description="Cyclic nucleotide-binding" evidence="4">
    <location>
        <begin position="86"/>
        <end position="144"/>
    </location>
</feature>
<evidence type="ECO:0000256" key="3">
    <source>
        <dbReference type="ARBA" id="ARBA00023163"/>
    </source>
</evidence>
<evidence type="ECO:0000313" key="7">
    <source>
        <dbReference type="Proteomes" id="UP000218767"/>
    </source>
</evidence>
<gene>
    <name evidence="6" type="ORF">COB20_05390</name>
</gene>
<keyword evidence="3" id="KW-0804">Transcription</keyword>
<evidence type="ECO:0000259" key="5">
    <source>
        <dbReference type="PROSITE" id="PS51063"/>
    </source>
</evidence>
<dbReference type="SMART" id="SM00100">
    <property type="entry name" value="cNMP"/>
    <property type="match status" value="1"/>
</dbReference>
<evidence type="ECO:0000256" key="1">
    <source>
        <dbReference type="ARBA" id="ARBA00023015"/>
    </source>
</evidence>
<dbReference type="GO" id="GO:0003700">
    <property type="term" value="F:DNA-binding transcription factor activity"/>
    <property type="evidence" value="ECO:0007669"/>
    <property type="project" value="InterPro"/>
</dbReference>
<dbReference type="GO" id="GO:0003677">
    <property type="term" value="F:DNA binding"/>
    <property type="evidence" value="ECO:0007669"/>
    <property type="project" value="UniProtKB-KW"/>
</dbReference>
<dbReference type="SUPFAM" id="SSF51206">
    <property type="entry name" value="cAMP-binding domain-like"/>
    <property type="match status" value="1"/>
</dbReference>
<dbReference type="InterPro" id="IPR018335">
    <property type="entry name" value="Tscrpt_reg_HTH_Crp-type_CS"/>
</dbReference>
<dbReference type="FunFam" id="1.10.10.10:FF:000028">
    <property type="entry name" value="Fumarate/nitrate reduction transcriptional regulator Fnr"/>
    <property type="match status" value="1"/>
</dbReference>
<accession>A0A2A4X989</accession>
<evidence type="ECO:0000313" key="6">
    <source>
        <dbReference type="EMBL" id="PCI79120.1"/>
    </source>
</evidence>
<dbReference type="PROSITE" id="PS51063">
    <property type="entry name" value="HTH_CRP_2"/>
    <property type="match status" value="1"/>
</dbReference>
<dbReference type="EMBL" id="NVUL01000021">
    <property type="protein sequence ID" value="PCI79120.1"/>
    <property type="molecule type" value="Genomic_DNA"/>
</dbReference>
<dbReference type="Pfam" id="PF13545">
    <property type="entry name" value="HTH_Crp_2"/>
    <property type="match status" value="1"/>
</dbReference>
<comment type="caution">
    <text evidence="6">The sequence shown here is derived from an EMBL/GenBank/DDBJ whole genome shotgun (WGS) entry which is preliminary data.</text>
</comment>
<dbReference type="PROSITE" id="PS50042">
    <property type="entry name" value="CNMP_BINDING_3"/>
    <property type="match status" value="1"/>
</dbReference>